<dbReference type="AlphaFoldDB" id="A0A3P7LWY4"/>
<dbReference type="OrthoDB" id="10014409at2759"/>
<protein>
    <submittedName>
        <fullName evidence="1">Uncharacterized protein</fullName>
    </submittedName>
</protein>
<accession>A0A3P7LWY4</accession>
<name>A0A3P7LWY4_DIBLA</name>
<dbReference type="Proteomes" id="UP000281553">
    <property type="component" value="Unassembled WGS sequence"/>
</dbReference>
<reference evidence="1 2" key="1">
    <citation type="submission" date="2018-11" db="EMBL/GenBank/DDBJ databases">
        <authorList>
            <consortium name="Pathogen Informatics"/>
        </authorList>
    </citation>
    <scope>NUCLEOTIDE SEQUENCE [LARGE SCALE GENOMIC DNA]</scope>
</reference>
<sequence length="69" mass="8131">MARLYSNHLNGHLINGFRQHHGTTSRLFVAHESQDKCQEIWALLYTNLVDLTKAFDQPWKNIYKLKCSE</sequence>
<proteinExistence type="predicted"/>
<dbReference type="EMBL" id="UYRU01064721">
    <property type="protein sequence ID" value="VDN16117.1"/>
    <property type="molecule type" value="Genomic_DNA"/>
</dbReference>
<evidence type="ECO:0000313" key="2">
    <source>
        <dbReference type="Proteomes" id="UP000281553"/>
    </source>
</evidence>
<evidence type="ECO:0000313" key="1">
    <source>
        <dbReference type="EMBL" id="VDN16117.1"/>
    </source>
</evidence>
<organism evidence="1 2">
    <name type="scientific">Dibothriocephalus latus</name>
    <name type="common">Fish tapeworm</name>
    <name type="synonym">Diphyllobothrium latum</name>
    <dbReference type="NCBI Taxonomy" id="60516"/>
    <lineage>
        <taxon>Eukaryota</taxon>
        <taxon>Metazoa</taxon>
        <taxon>Spiralia</taxon>
        <taxon>Lophotrochozoa</taxon>
        <taxon>Platyhelminthes</taxon>
        <taxon>Cestoda</taxon>
        <taxon>Eucestoda</taxon>
        <taxon>Diphyllobothriidea</taxon>
        <taxon>Diphyllobothriidae</taxon>
        <taxon>Dibothriocephalus</taxon>
    </lineage>
</organism>
<keyword evidence="2" id="KW-1185">Reference proteome</keyword>
<gene>
    <name evidence="1" type="ORF">DILT_LOCUS11948</name>
</gene>